<sequence length="104" mass="11597">MTDEGSGMSGEAALIKALSAAVHAENTLKKRVERMEKKFADLGAFVQAAVKEMRQQEESLLGVLCLKCGEPVVYDFYCEPHLPPKIRKVYDEVKAKWSQRAAPE</sequence>
<organism evidence="1">
    <name type="scientific">marine sediment metagenome</name>
    <dbReference type="NCBI Taxonomy" id="412755"/>
    <lineage>
        <taxon>unclassified sequences</taxon>
        <taxon>metagenomes</taxon>
        <taxon>ecological metagenomes</taxon>
    </lineage>
</organism>
<dbReference type="EMBL" id="LAZR01014050">
    <property type="protein sequence ID" value="KKM19169.1"/>
    <property type="molecule type" value="Genomic_DNA"/>
</dbReference>
<evidence type="ECO:0000313" key="1">
    <source>
        <dbReference type="EMBL" id="KKM19169.1"/>
    </source>
</evidence>
<gene>
    <name evidence="1" type="ORF">LCGC14_1658360</name>
</gene>
<comment type="caution">
    <text evidence="1">The sequence shown here is derived from an EMBL/GenBank/DDBJ whole genome shotgun (WGS) entry which is preliminary data.</text>
</comment>
<dbReference type="AlphaFoldDB" id="A0A0F9IHB8"/>
<proteinExistence type="predicted"/>
<protein>
    <submittedName>
        <fullName evidence="1">Uncharacterized protein</fullName>
    </submittedName>
</protein>
<name>A0A0F9IHB8_9ZZZZ</name>
<accession>A0A0F9IHB8</accession>
<reference evidence="1" key="1">
    <citation type="journal article" date="2015" name="Nature">
        <title>Complex archaea that bridge the gap between prokaryotes and eukaryotes.</title>
        <authorList>
            <person name="Spang A."/>
            <person name="Saw J.H."/>
            <person name="Jorgensen S.L."/>
            <person name="Zaremba-Niedzwiedzka K."/>
            <person name="Martijn J."/>
            <person name="Lind A.E."/>
            <person name="van Eijk R."/>
            <person name="Schleper C."/>
            <person name="Guy L."/>
            <person name="Ettema T.J."/>
        </authorList>
    </citation>
    <scope>NUCLEOTIDE SEQUENCE</scope>
</reference>